<feature type="transmembrane region" description="Helical" evidence="1">
    <location>
        <begin position="27"/>
        <end position="60"/>
    </location>
</feature>
<dbReference type="HAMAP" id="MF_02093">
    <property type="entry name" value="Beta_carotene_diox"/>
    <property type="match status" value="1"/>
</dbReference>
<keyword evidence="1" id="KW-0479">Metal-binding</keyword>
<dbReference type="AlphaFoldDB" id="A0A1H0J9X6"/>
<evidence type="ECO:0000313" key="2">
    <source>
        <dbReference type="EMBL" id="SDO40575.1"/>
    </source>
</evidence>
<keyword evidence="1" id="KW-0472">Membrane</keyword>
<dbReference type="GO" id="GO:0005886">
    <property type="term" value="C:plasma membrane"/>
    <property type="evidence" value="ECO:0007669"/>
    <property type="project" value="UniProtKB-SubCell"/>
</dbReference>
<dbReference type="GO" id="GO:0003834">
    <property type="term" value="F:beta-carotene 15,15'-dioxygenase activity"/>
    <property type="evidence" value="ECO:0007669"/>
    <property type="project" value="UniProtKB-EC"/>
</dbReference>
<comment type="function">
    <text evidence="1">Catalyzes the cleavage of beta-carotene at its central double bond (15,15') to yield two molecules of all-trans-retinal.</text>
</comment>
<comment type="catalytic activity">
    <reaction evidence="1">
        <text>all-trans-beta-carotene + O2 = 2 all-trans-retinal</text>
        <dbReference type="Rhea" id="RHEA:32887"/>
        <dbReference type="ChEBI" id="CHEBI:15379"/>
        <dbReference type="ChEBI" id="CHEBI:17579"/>
        <dbReference type="ChEBI" id="CHEBI:17898"/>
        <dbReference type="EC" id="1.13.11.63"/>
    </reaction>
</comment>
<keyword evidence="1" id="KW-0812">Transmembrane</keyword>
<dbReference type="OrthoDB" id="8779153at2"/>
<dbReference type="RefSeq" id="WP_090674333.1">
    <property type="nucleotide sequence ID" value="NZ_FNIT01000006.1"/>
</dbReference>
<comment type="subcellular location">
    <subcellularLocation>
        <location evidence="1">Cell membrane</location>
        <topology evidence="1">Multi-pass membrane protein</topology>
    </subcellularLocation>
</comment>
<reference evidence="2 3" key="1">
    <citation type="submission" date="2016-10" db="EMBL/GenBank/DDBJ databases">
        <authorList>
            <person name="de Groot N.N."/>
        </authorList>
    </citation>
    <scope>NUCLEOTIDE SEQUENCE [LARGE SCALE GENOMIC DNA]</scope>
    <source>
        <strain evidence="3">L7-484,KACC 16230,DSM 25025</strain>
    </source>
</reference>
<keyword evidence="1" id="KW-1133">Transmembrane helix</keyword>
<evidence type="ECO:0000313" key="3">
    <source>
        <dbReference type="Proteomes" id="UP000198793"/>
    </source>
</evidence>
<dbReference type="GO" id="GO:0004497">
    <property type="term" value="F:monooxygenase activity"/>
    <property type="evidence" value="ECO:0007669"/>
    <property type="project" value="UniProtKB-KW"/>
</dbReference>
<keyword evidence="1" id="KW-0560">Oxidoreductase</keyword>
<gene>
    <name evidence="2" type="ORF">SAMN05192530_10682</name>
</gene>
<dbReference type="Proteomes" id="UP000198793">
    <property type="component" value="Unassembled WGS sequence"/>
</dbReference>
<dbReference type="InterPro" id="IPR022270">
    <property type="entry name" value="Blh_diox"/>
</dbReference>
<dbReference type="EC" id="1.13.11.63" evidence="1"/>
<comment type="cofactor">
    <cofactor evidence="1">
        <name>Fe(2+)</name>
        <dbReference type="ChEBI" id="CHEBI:29033"/>
    </cofactor>
</comment>
<accession>A0A1H0J9X6</accession>
<evidence type="ECO:0000256" key="1">
    <source>
        <dbReference type="HAMAP-Rule" id="MF_02093"/>
    </source>
</evidence>
<dbReference type="NCBIfam" id="TIGR03753">
    <property type="entry name" value="blh_monoox"/>
    <property type="match status" value="1"/>
</dbReference>
<comment type="caution">
    <text evidence="1">Lacks conserved residue(s) required for the propagation of feature annotation.</text>
</comment>
<keyword evidence="3" id="KW-1185">Reference proteome</keyword>
<dbReference type="EMBL" id="FNIT01000006">
    <property type="protein sequence ID" value="SDO40575.1"/>
    <property type="molecule type" value="Genomic_DNA"/>
</dbReference>
<protein>
    <recommendedName>
        <fullName evidence="1">Probable beta-carotene 15,15'-dioxygenase</fullName>
        <ecNumber evidence="1">1.13.11.63</ecNumber>
    </recommendedName>
</protein>
<feature type="transmembrane region" description="Helical" evidence="1">
    <location>
        <begin position="204"/>
        <end position="226"/>
    </location>
</feature>
<keyword evidence="1" id="KW-0408">Iron</keyword>
<dbReference type="Pfam" id="PF15461">
    <property type="entry name" value="BCD"/>
    <property type="match status" value="1"/>
</dbReference>
<name>A0A1H0J9X6_9HYPH</name>
<keyword evidence="1" id="KW-0223">Dioxygenase</keyword>
<dbReference type="GO" id="GO:0016121">
    <property type="term" value="P:carotene catabolic process"/>
    <property type="evidence" value="ECO:0007669"/>
    <property type="project" value="UniProtKB-UniRule"/>
</dbReference>
<keyword evidence="2" id="KW-0503">Monooxygenase</keyword>
<feature type="transmembrane region" description="Helical" evidence="1">
    <location>
        <begin position="276"/>
        <end position="298"/>
    </location>
</feature>
<organism evidence="2 3">
    <name type="scientific">Aureimonas jatrophae</name>
    <dbReference type="NCBI Taxonomy" id="1166073"/>
    <lineage>
        <taxon>Bacteria</taxon>
        <taxon>Pseudomonadati</taxon>
        <taxon>Pseudomonadota</taxon>
        <taxon>Alphaproteobacteria</taxon>
        <taxon>Hyphomicrobiales</taxon>
        <taxon>Aurantimonadaceae</taxon>
        <taxon>Aureimonas</taxon>
    </lineage>
</organism>
<dbReference type="STRING" id="1166073.SAMN05192530_10682"/>
<sequence length="307" mass="31915">MTLVHLTPATLPSGRVASSRRPSSRLLWAGGFALLGLAADIAAGPVPLVFAAILILGLGLPHGASDHLAAMAGRRMRDDPVRLLAFLVLYLGAVAITLVLWHAAPGATLAAFLALSAVHFAIDDVSDGMRWAERVARGLMPITLPALFHAEALAQLFAALSTSPGGDALAGVASFLALPVLALASLAVVLRLRDRERASALELVLIAGALLTFSPLVGFALVFALVHSRGQTHERMATLHLPTLRAYLLACSPTLVGAAILFASLAALFASGQAPALNVVFIGLAALTVPHMLVTPLFERRAAPSER</sequence>
<comment type="similarity">
    <text evidence="1">Belongs to the Brp/Blh beta-carotene diooxygenase family.</text>
</comment>
<dbReference type="GO" id="GO:0010436">
    <property type="term" value="F:carotenoid dioxygenase activity"/>
    <property type="evidence" value="ECO:0007669"/>
    <property type="project" value="UniProtKB-UniRule"/>
</dbReference>
<keyword evidence="1" id="KW-1003">Cell membrane</keyword>
<feature type="transmembrane region" description="Helical" evidence="1">
    <location>
        <begin position="81"/>
        <end position="101"/>
    </location>
</feature>
<feature type="transmembrane region" description="Helical" evidence="1">
    <location>
        <begin position="246"/>
        <end position="269"/>
    </location>
</feature>
<dbReference type="GO" id="GO:0005506">
    <property type="term" value="F:iron ion binding"/>
    <property type="evidence" value="ECO:0007669"/>
    <property type="project" value="UniProtKB-UniRule"/>
</dbReference>
<feature type="transmembrane region" description="Helical" evidence="1">
    <location>
        <begin position="172"/>
        <end position="192"/>
    </location>
</feature>
<proteinExistence type="inferred from homology"/>